<evidence type="ECO:0000256" key="11">
    <source>
        <dbReference type="ARBA" id="ARBA00039804"/>
    </source>
</evidence>
<feature type="signal peptide" evidence="14">
    <location>
        <begin position="1"/>
        <end position="17"/>
    </location>
</feature>
<keyword evidence="8 13" id="KW-1133">Transmembrane helix</keyword>
<evidence type="ECO:0000256" key="8">
    <source>
        <dbReference type="ARBA" id="ARBA00022989"/>
    </source>
</evidence>
<dbReference type="EMBL" id="ML004438">
    <property type="protein sequence ID" value="RKP31706.1"/>
    <property type="molecule type" value="Genomic_DNA"/>
</dbReference>
<dbReference type="EC" id="3.4.21.105" evidence="4"/>
<dbReference type="GO" id="GO:0006508">
    <property type="term" value="P:proteolysis"/>
    <property type="evidence" value="ECO:0007669"/>
    <property type="project" value="UniProtKB-KW"/>
</dbReference>
<dbReference type="GO" id="GO:0016020">
    <property type="term" value="C:membrane"/>
    <property type="evidence" value="ECO:0007669"/>
    <property type="project" value="InterPro"/>
</dbReference>
<comment type="similarity">
    <text evidence="3">Belongs to the peptidase S54 family.</text>
</comment>
<gene>
    <name evidence="16" type="ORF">METBISCDRAFT_22151</name>
</gene>
<dbReference type="OrthoDB" id="10257275at2759"/>
<dbReference type="Proteomes" id="UP000268321">
    <property type="component" value="Unassembled WGS sequence"/>
</dbReference>
<keyword evidence="14" id="KW-0732">Signal</keyword>
<feature type="transmembrane region" description="Helical" evidence="13">
    <location>
        <begin position="136"/>
        <end position="155"/>
    </location>
</feature>
<organism evidence="16 17">
    <name type="scientific">Metschnikowia bicuspidata</name>
    <dbReference type="NCBI Taxonomy" id="27322"/>
    <lineage>
        <taxon>Eukaryota</taxon>
        <taxon>Fungi</taxon>
        <taxon>Dikarya</taxon>
        <taxon>Ascomycota</taxon>
        <taxon>Saccharomycotina</taxon>
        <taxon>Pichiomycetes</taxon>
        <taxon>Metschnikowiaceae</taxon>
        <taxon>Metschnikowia</taxon>
    </lineage>
</organism>
<name>A0A4P9ZF92_9ASCO</name>
<evidence type="ECO:0000313" key="16">
    <source>
        <dbReference type="EMBL" id="RKP31706.1"/>
    </source>
</evidence>
<reference evidence="17" key="1">
    <citation type="journal article" date="2018" name="Nat. Microbiol.">
        <title>Leveraging single-cell genomics to expand the fungal tree of life.</title>
        <authorList>
            <person name="Ahrendt S.R."/>
            <person name="Quandt C.A."/>
            <person name="Ciobanu D."/>
            <person name="Clum A."/>
            <person name="Salamov A."/>
            <person name="Andreopoulos B."/>
            <person name="Cheng J.F."/>
            <person name="Woyke T."/>
            <person name="Pelin A."/>
            <person name="Henrissat B."/>
            <person name="Reynolds N.K."/>
            <person name="Benny G.L."/>
            <person name="Smith M.E."/>
            <person name="James T.Y."/>
            <person name="Grigoriev I.V."/>
        </authorList>
    </citation>
    <scope>NUCLEOTIDE SEQUENCE [LARGE SCALE GENOMIC DNA]</scope>
    <source>
        <strain evidence="17">Baker2002</strain>
    </source>
</reference>
<feature type="chain" id="PRO_5020709364" description="Rhomboid-type serine protease 2" evidence="14">
    <location>
        <begin position="18"/>
        <end position="309"/>
    </location>
</feature>
<sequence length="309" mass="34165">MATTDFWFLVLFVCSASRIVFHALPEHQSYLFSFTVLAILNMSRHFTPAEAVQRLHDIPALSVGILIFAIGFYLAFPADSTALVLYPDSPIKLNLKALSFYIFPHANWIHLLVSLISLFPLLSAYEKRNGTIRTGVTLNLLAVVTGLIYCFPGLFLYPQDGVAGLLGIVFSLLTYFCCKEHTTTPVVLLFKVAGSDVLVPTEYFPFVNLFFIAIFTPSTSFFGHLAGIGAGYLLALNYLDLLFPPLRVLLFIENKLAPGIEKLKLLVNFVSEEDAVVTRGNTYVPVFSTDLESATDSLVDASFGRRLGD</sequence>
<evidence type="ECO:0000259" key="15">
    <source>
        <dbReference type="Pfam" id="PF01694"/>
    </source>
</evidence>
<evidence type="ECO:0000256" key="14">
    <source>
        <dbReference type="SAM" id="SignalP"/>
    </source>
</evidence>
<evidence type="ECO:0000256" key="2">
    <source>
        <dbReference type="ARBA" id="ARBA00004257"/>
    </source>
</evidence>
<accession>A0A4P9ZF92</accession>
<keyword evidence="7" id="KW-0378">Hydrolase</keyword>
<keyword evidence="6 13" id="KW-0812">Transmembrane</keyword>
<evidence type="ECO:0000256" key="12">
    <source>
        <dbReference type="ARBA" id="ARBA00042081"/>
    </source>
</evidence>
<evidence type="ECO:0000256" key="6">
    <source>
        <dbReference type="ARBA" id="ARBA00022692"/>
    </source>
</evidence>
<dbReference type="Gene3D" id="1.20.1540.10">
    <property type="entry name" value="Rhomboid-like"/>
    <property type="match status" value="1"/>
</dbReference>
<dbReference type="InterPro" id="IPR022764">
    <property type="entry name" value="Peptidase_S54_rhomboid_dom"/>
</dbReference>
<evidence type="ECO:0000313" key="17">
    <source>
        <dbReference type="Proteomes" id="UP000268321"/>
    </source>
</evidence>
<feature type="transmembrane region" description="Helical" evidence="13">
    <location>
        <begin position="58"/>
        <end position="78"/>
    </location>
</feature>
<dbReference type="GO" id="GO:0005794">
    <property type="term" value="C:Golgi apparatus"/>
    <property type="evidence" value="ECO:0007669"/>
    <property type="project" value="UniProtKB-SubCell"/>
</dbReference>
<comment type="function">
    <text evidence="10">Probable rhomboid-type serine protease that catalyzes intramembrane proteolysis.</text>
</comment>
<protein>
    <recommendedName>
        <fullName evidence="11">Rhomboid-type serine protease 2</fullName>
        <ecNumber evidence="4">3.4.21.105</ecNumber>
    </recommendedName>
    <alternativeName>
        <fullName evidence="12">Rhomboid protein 2</fullName>
    </alternativeName>
</protein>
<proteinExistence type="inferred from homology"/>
<evidence type="ECO:0000256" key="5">
    <source>
        <dbReference type="ARBA" id="ARBA00022670"/>
    </source>
</evidence>
<feature type="transmembrane region" description="Helical" evidence="13">
    <location>
        <begin position="98"/>
        <end position="124"/>
    </location>
</feature>
<keyword evidence="9 13" id="KW-0472">Membrane</keyword>
<evidence type="ECO:0000256" key="1">
    <source>
        <dbReference type="ARBA" id="ARBA00000156"/>
    </source>
</evidence>
<evidence type="ECO:0000256" key="3">
    <source>
        <dbReference type="ARBA" id="ARBA00009045"/>
    </source>
</evidence>
<dbReference type="InterPro" id="IPR035952">
    <property type="entry name" value="Rhomboid-like_sf"/>
</dbReference>
<dbReference type="PANTHER" id="PTHR43066:SF1">
    <property type="entry name" value="RHOMBOID PROTEIN 2"/>
    <property type="match status" value="1"/>
</dbReference>
<dbReference type="GO" id="GO:0004252">
    <property type="term" value="F:serine-type endopeptidase activity"/>
    <property type="evidence" value="ECO:0007669"/>
    <property type="project" value="InterPro"/>
</dbReference>
<keyword evidence="5" id="KW-0645">Protease</keyword>
<dbReference type="SUPFAM" id="SSF144091">
    <property type="entry name" value="Rhomboid-like"/>
    <property type="match status" value="1"/>
</dbReference>
<evidence type="ECO:0000256" key="13">
    <source>
        <dbReference type="SAM" id="Phobius"/>
    </source>
</evidence>
<dbReference type="AlphaFoldDB" id="A0A4P9ZF92"/>
<dbReference type="Pfam" id="PF01694">
    <property type="entry name" value="Rhomboid"/>
    <property type="match status" value="1"/>
</dbReference>
<evidence type="ECO:0000256" key="4">
    <source>
        <dbReference type="ARBA" id="ARBA00013039"/>
    </source>
</evidence>
<comment type="subcellular location">
    <subcellularLocation>
        <location evidence="2">Golgi apparatus</location>
        <location evidence="2">cis-Golgi network membrane</location>
        <topology evidence="2">Multi-pass membrane protein</topology>
    </subcellularLocation>
</comment>
<dbReference type="PANTHER" id="PTHR43066">
    <property type="entry name" value="RHOMBOID-RELATED PROTEIN"/>
    <property type="match status" value="1"/>
</dbReference>
<evidence type="ECO:0000256" key="9">
    <source>
        <dbReference type="ARBA" id="ARBA00023136"/>
    </source>
</evidence>
<evidence type="ECO:0000256" key="10">
    <source>
        <dbReference type="ARBA" id="ARBA00037147"/>
    </source>
</evidence>
<feature type="domain" description="Peptidase S54 rhomboid" evidence="15">
    <location>
        <begin position="98"/>
        <end position="236"/>
    </location>
</feature>
<keyword evidence="17" id="KW-1185">Reference proteome</keyword>
<evidence type="ECO:0000256" key="7">
    <source>
        <dbReference type="ARBA" id="ARBA00022801"/>
    </source>
</evidence>
<comment type="catalytic activity">
    <reaction evidence="1">
        <text>Cleaves type-1 transmembrane domains using a catalytic dyad composed of serine and histidine that are contributed by different transmembrane domains.</text>
        <dbReference type="EC" id="3.4.21.105"/>
    </reaction>
</comment>
<feature type="transmembrane region" description="Helical" evidence="13">
    <location>
        <begin position="161"/>
        <end position="178"/>
    </location>
</feature>